<reference evidence="7" key="1">
    <citation type="submission" date="2012-11" db="EMBL/GenBank/DDBJ databases">
        <authorList>
            <person name="Lucero-Rivera Y.E."/>
            <person name="Tovar-Ramirez D."/>
        </authorList>
    </citation>
    <scope>NUCLEOTIDE SEQUENCE</scope>
    <source>
        <tissue evidence="7">Salivary gland</tissue>
    </source>
</reference>
<evidence type="ECO:0000256" key="4">
    <source>
        <dbReference type="PROSITE-ProRule" id="PRU00320"/>
    </source>
</evidence>
<feature type="non-terminal residue" evidence="7">
    <location>
        <position position="486"/>
    </location>
</feature>
<dbReference type="PANTHER" id="PTHR19303:SF73">
    <property type="entry name" value="PROTEIN PDC2"/>
    <property type="match status" value="1"/>
</dbReference>
<evidence type="ECO:0000313" key="7">
    <source>
        <dbReference type="EMBL" id="JAA64960.1"/>
    </source>
</evidence>
<comment type="subcellular location">
    <subcellularLocation>
        <location evidence="1 4">Nucleus</location>
    </subcellularLocation>
</comment>
<evidence type="ECO:0000259" key="5">
    <source>
        <dbReference type="PROSITE" id="PS50960"/>
    </source>
</evidence>
<feature type="domain" description="HTH CENPB-type" evidence="6">
    <location>
        <begin position="65"/>
        <end position="136"/>
    </location>
</feature>
<dbReference type="AlphaFoldDB" id="L7MLS7"/>
<evidence type="ECO:0000256" key="3">
    <source>
        <dbReference type="ARBA" id="ARBA00023242"/>
    </source>
</evidence>
<dbReference type="PROSITE" id="PS50960">
    <property type="entry name" value="HTH_PSQ"/>
    <property type="match status" value="1"/>
</dbReference>
<feature type="DNA-binding region" description="H-T-H motif" evidence="4">
    <location>
        <begin position="29"/>
        <end position="49"/>
    </location>
</feature>
<organism evidence="7">
    <name type="scientific">Rhipicephalus pulchellus</name>
    <name type="common">Yellow backed tick</name>
    <name type="synonym">Dermacentor pulchellus</name>
    <dbReference type="NCBI Taxonomy" id="72859"/>
    <lineage>
        <taxon>Eukaryota</taxon>
        <taxon>Metazoa</taxon>
        <taxon>Ecdysozoa</taxon>
        <taxon>Arthropoda</taxon>
        <taxon>Chelicerata</taxon>
        <taxon>Arachnida</taxon>
        <taxon>Acari</taxon>
        <taxon>Parasitiformes</taxon>
        <taxon>Ixodida</taxon>
        <taxon>Ixodoidea</taxon>
        <taxon>Ixodidae</taxon>
        <taxon>Rhipicephalinae</taxon>
        <taxon>Rhipicephalus</taxon>
        <taxon>Rhipicephalus</taxon>
    </lineage>
</organism>
<dbReference type="EMBL" id="GACK01000074">
    <property type="protein sequence ID" value="JAA64960.1"/>
    <property type="molecule type" value="mRNA"/>
</dbReference>
<protein>
    <submittedName>
        <fullName evidence="7">Putative tick transposon</fullName>
    </submittedName>
</protein>
<dbReference type="SMART" id="SM00674">
    <property type="entry name" value="CENPB"/>
    <property type="match status" value="1"/>
</dbReference>
<dbReference type="PANTHER" id="PTHR19303">
    <property type="entry name" value="TRANSPOSON"/>
    <property type="match status" value="1"/>
</dbReference>
<dbReference type="InterPro" id="IPR007889">
    <property type="entry name" value="HTH_Psq"/>
</dbReference>
<keyword evidence="2 4" id="KW-0238">DNA-binding</keyword>
<dbReference type="SUPFAM" id="SSF46689">
    <property type="entry name" value="Homeodomain-like"/>
    <property type="match status" value="2"/>
</dbReference>
<evidence type="ECO:0000256" key="1">
    <source>
        <dbReference type="ARBA" id="ARBA00004123"/>
    </source>
</evidence>
<dbReference type="InterPro" id="IPR004875">
    <property type="entry name" value="DDE_SF_endonuclease_dom"/>
</dbReference>
<dbReference type="Gene3D" id="1.10.10.60">
    <property type="entry name" value="Homeodomain-like"/>
    <property type="match status" value="2"/>
</dbReference>
<proteinExistence type="evidence at transcript level"/>
<dbReference type="InterPro" id="IPR006600">
    <property type="entry name" value="HTH_CenpB_DNA-bd_dom"/>
</dbReference>
<dbReference type="InterPro" id="IPR050863">
    <property type="entry name" value="CenT-Element_Derived"/>
</dbReference>
<accession>L7MLS7</accession>
<evidence type="ECO:0000259" key="6">
    <source>
        <dbReference type="PROSITE" id="PS51253"/>
    </source>
</evidence>
<sequence length="486" mass="54506">MATRGSYRTLDLATKVEVLKEVEQGGTAKQDIARKYGIKPNTLSNFIKNKRSIMDAYENDKFKMSRKRMRTGAYPELEKALLIWIREARNNKLPLSGEVVAAKALSLASMLEINDFASSDGWLTRFKQRHDLVFKSVCGEKASVNQETCATWKTEKLREYLDEYQPEDIFNADETALFYRLLPDKTLTFKDDDCAGGKRSKERVSVMIAANMTGTERCRLLVIGKAAKPRCFKGVRTLPVDYASNRKAWMTSDIFRDWISKLDRKFASSNRKVLFLVDQCSAHMDVPALSAIHLAYLPANTTSVLQPMDQGIIKNVKVLYRQHLVERMILCMDKSSQYEVSLISAIHMLARAWGRVKDETIANCFRACGFVAHSSGEASPCPPVEMRSELDDSSFGAALGDFCFEDYVAVDSTVETCGALTDSEIVQIVRPHECVHQSDDDDDIESEPQPKAADVAAGLALAQRFFALENNAEEALGHVYSLQNLL</sequence>
<dbReference type="InterPro" id="IPR009057">
    <property type="entry name" value="Homeodomain-like_sf"/>
</dbReference>
<dbReference type="Pfam" id="PF03184">
    <property type="entry name" value="DDE_1"/>
    <property type="match status" value="1"/>
</dbReference>
<dbReference type="PROSITE" id="PS51253">
    <property type="entry name" value="HTH_CENPB"/>
    <property type="match status" value="1"/>
</dbReference>
<keyword evidence="3 4" id="KW-0539">Nucleus</keyword>
<name>L7MLS7_RHIPC</name>
<dbReference type="Pfam" id="PF04218">
    <property type="entry name" value="CENP-B_N"/>
    <property type="match status" value="1"/>
</dbReference>
<dbReference type="GO" id="GO:0005634">
    <property type="term" value="C:nucleus"/>
    <property type="evidence" value="ECO:0007669"/>
    <property type="project" value="UniProtKB-SubCell"/>
</dbReference>
<feature type="domain" description="HTH psq-type" evidence="5">
    <location>
        <begin position="1"/>
        <end position="53"/>
    </location>
</feature>
<reference evidence="7" key="2">
    <citation type="journal article" date="2015" name="J. Proteomics">
        <title>Sexual differences in the sialomes of the zebra tick, Rhipicephalus pulchellus.</title>
        <authorList>
            <person name="Tan A.W."/>
            <person name="Francischetti I.M."/>
            <person name="Slovak M."/>
            <person name="Kini R.M."/>
            <person name="Ribeiro J.M."/>
        </authorList>
    </citation>
    <scope>NUCLEOTIDE SEQUENCE</scope>
    <source>
        <tissue evidence="7">Salivary gland</tissue>
    </source>
</reference>
<evidence type="ECO:0000256" key="2">
    <source>
        <dbReference type="ARBA" id="ARBA00023125"/>
    </source>
</evidence>
<dbReference type="GO" id="GO:0003677">
    <property type="term" value="F:DNA binding"/>
    <property type="evidence" value="ECO:0007669"/>
    <property type="project" value="UniProtKB-UniRule"/>
</dbReference>
<dbReference type="Pfam" id="PF03221">
    <property type="entry name" value="HTH_Tnp_Tc5"/>
    <property type="match status" value="1"/>
</dbReference>